<dbReference type="InParanoid" id="B8C673"/>
<dbReference type="Gene3D" id="3.40.50.720">
    <property type="entry name" value="NAD(P)-binding Rossmann-like Domain"/>
    <property type="match status" value="1"/>
</dbReference>
<sequence length="355" mass="38584">MADNANLTVKWAILGTGSIANDMVQIIKQLPQTEVLAVGSRSSEGAKRFGDKWGIPRQYGSYEEAASDKDVHVCYIATPSLRHPEDCLLAIQNGKAVLCEKSMSPNEIIAKQVLDAAKEANVLFVHGVWSRFFPAMQKVREIIDSGEIGTVRSARASFCQNDGAGSCSALLETGIYCAQFLQWALEDPKQQSDGADGPVVKGACKVIHESGNDEHVTAIIEFPGKKIGSFECSLAHCSSRSATIYGSGGVIDVPFPFWCPTQVKVTKMTGLGSQQWSEPETYEFDLPKDIVALSTENGEKETPGFNFVNSQGLAYEAAEVNRCFREGLIESPSFSSSQCIEIMRLITDIGKYESS</sequence>
<dbReference type="Pfam" id="PF22725">
    <property type="entry name" value="GFO_IDH_MocA_C3"/>
    <property type="match status" value="1"/>
</dbReference>
<dbReference type="InterPro" id="IPR055170">
    <property type="entry name" value="GFO_IDH_MocA-like_dom"/>
</dbReference>
<evidence type="ECO:0000256" key="5">
    <source>
        <dbReference type="ARBA" id="ARBA00049233"/>
    </source>
</evidence>
<keyword evidence="2 8" id="KW-0560">Oxidoreductase</keyword>
<accession>B8C673</accession>
<protein>
    <recommendedName>
        <fullName evidence="3">D-xylose 1-dehydrogenase (NADP(+), D-xylono-1,5-lactone-forming)</fullName>
        <ecNumber evidence="3">1.1.1.179</ecNumber>
    </recommendedName>
    <alternativeName>
        <fullName evidence="4">D-xylose-NADP dehydrogenase</fullName>
    </alternativeName>
</protein>
<name>B8C673_THAPS</name>
<dbReference type="PaxDb" id="35128-Thaps23184"/>
<evidence type="ECO:0000256" key="3">
    <source>
        <dbReference type="ARBA" id="ARBA00038984"/>
    </source>
</evidence>
<evidence type="ECO:0000259" key="7">
    <source>
        <dbReference type="Pfam" id="PF22725"/>
    </source>
</evidence>
<dbReference type="InterPro" id="IPR000683">
    <property type="entry name" value="Gfo/Idh/MocA-like_OxRdtase_N"/>
</dbReference>
<evidence type="ECO:0000313" key="9">
    <source>
        <dbReference type="Proteomes" id="UP000001449"/>
    </source>
</evidence>
<dbReference type="Gene3D" id="3.30.360.10">
    <property type="entry name" value="Dihydrodipicolinate Reductase, domain 2"/>
    <property type="match status" value="1"/>
</dbReference>
<comment type="catalytic activity">
    <reaction evidence="5">
        <text>D-xylose + NADP(+) = D-xylono-1,5-lactone + NADPH + H(+)</text>
        <dbReference type="Rhea" id="RHEA:22000"/>
        <dbReference type="ChEBI" id="CHEBI:15378"/>
        <dbReference type="ChEBI" id="CHEBI:15867"/>
        <dbReference type="ChEBI" id="CHEBI:53455"/>
        <dbReference type="ChEBI" id="CHEBI:57783"/>
        <dbReference type="ChEBI" id="CHEBI:58349"/>
        <dbReference type="EC" id="1.1.1.179"/>
    </reaction>
</comment>
<comment type="similarity">
    <text evidence="1">Belongs to the Gfo/Idh/MocA family.</text>
</comment>
<dbReference type="GO" id="GO:0047837">
    <property type="term" value="F:D-xylose 1-dehydrogenase (NADP+) activity"/>
    <property type="evidence" value="ECO:0007669"/>
    <property type="project" value="UniProtKB-EC"/>
</dbReference>
<organism evidence="8 9">
    <name type="scientific">Thalassiosira pseudonana</name>
    <name type="common">Marine diatom</name>
    <name type="synonym">Cyclotella nana</name>
    <dbReference type="NCBI Taxonomy" id="35128"/>
    <lineage>
        <taxon>Eukaryota</taxon>
        <taxon>Sar</taxon>
        <taxon>Stramenopiles</taxon>
        <taxon>Ochrophyta</taxon>
        <taxon>Bacillariophyta</taxon>
        <taxon>Coscinodiscophyceae</taxon>
        <taxon>Thalassiosirophycidae</taxon>
        <taxon>Thalassiosirales</taxon>
        <taxon>Thalassiosiraceae</taxon>
        <taxon>Thalassiosira</taxon>
    </lineage>
</organism>
<gene>
    <name evidence="8" type="ORF">THAPSDRAFT_23184</name>
</gene>
<dbReference type="OMA" id="KMIQAPF"/>
<dbReference type="STRING" id="35128.B8C673"/>
<dbReference type="AlphaFoldDB" id="B8C673"/>
<evidence type="ECO:0000256" key="1">
    <source>
        <dbReference type="ARBA" id="ARBA00010928"/>
    </source>
</evidence>
<dbReference type="EMBL" id="CM000643">
    <property type="protein sequence ID" value="EED91631.1"/>
    <property type="molecule type" value="Genomic_DNA"/>
</dbReference>
<dbReference type="PANTHER" id="PTHR22604:SF105">
    <property type="entry name" value="TRANS-1,2-DIHYDROBENZENE-1,2-DIOL DEHYDROGENASE"/>
    <property type="match status" value="1"/>
</dbReference>
<dbReference type="Proteomes" id="UP000001449">
    <property type="component" value="Chromosome 6"/>
</dbReference>
<evidence type="ECO:0000313" key="8">
    <source>
        <dbReference type="EMBL" id="EED91631.1"/>
    </source>
</evidence>
<dbReference type="PANTHER" id="PTHR22604">
    <property type="entry name" value="OXIDOREDUCTASES"/>
    <property type="match status" value="1"/>
</dbReference>
<dbReference type="InterPro" id="IPR036291">
    <property type="entry name" value="NAD(P)-bd_dom_sf"/>
</dbReference>
<feature type="domain" description="GFO/IDH/MocA-like oxidoreductase" evidence="7">
    <location>
        <begin position="136"/>
        <end position="251"/>
    </location>
</feature>
<dbReference type="RefSeq" id="XP_002291524.1">
    <property type="nucleotide sequence ID" value="XM_002291488.1"/>
</dbReference>
<dbReference type="InterPro" id="IPR050984">
    <property type="entry name" value="Gfo/Idh/MocA_domain"/>
</dbReference>
<feature type="domain" description="Gfo/Idh/MocA-like oxidoreductase N-terminal" evidence="6">
    <location>
        <begin position="10"/>
        <end position="124"/>
    </location>
</feature>
<dbReference type="KEGG" id="tps:THAPSDRAFT_23184"/>
<proteinExistence type="inferred from homology"/>
<dbReference type="Pfam" id="PF01408">
    <property type="entry name" value="GFO_IDH_MocA"/>
    <property type="match status" value="1"/>
</dbReference>
<evidence type="ECO:0000256" key="4">
    <source>
        <dbReference type="ARBA" id="ARBA00042988"/>
    </source>
</evidence>
<dbReference type="GO" id="GO:0000166">
    <property type="term" value="F:nucleotide binding"/>
    <property type="evidence" value="ECO:0007669"/>
    <property type="project" value="InterPro"/>
</dbReference>
<dbReference type="eggNOG" id="KOG2741">
    <property type="taxonomic scope" value="Eukaryota"/>
</dbReference>
<dbReference type="HOGENOM" id="CLU_023194_7_2_1"/>
<keyword evidence="9" id="KW-1185">Reference proteome</keyword>
<dbReference type="SUPFAM" id="SSF51735">
    <property type="entry name" value="NAD(P)-binding Rossmann-fold domains"/>
    <property type="match status" value="1"/>
</dbReference>
<dbReference type="GeneID" id="7442410"/>
<dbReference type="EC" id="1.1.1.179" evidence="3"/>
<reference evidence="8 9" key="1">
    <citation type="journal article" date="2004" name="Science">
        <title>The genome of the diatom Thalassiosira pseudonana: ecology, evolution, and metabolism.</title>
        <authorList>
            <person name="Armbrust E.V."/>
            <person name="Berges J.A."/>
            <person name="Bowler C."/>
            <person name="Green B.R."/>
            <person name="Martinez D."/>
            <person name="Putnam N.H."/>
            <person name="Zhou S."/>
            <person name="Allen A.E."/>
            <person name="Apt K.E."/>
            <person name="Bechner M."/>
            <person name="Brzezinski M.A."/>
            <person name="Chaal B.K."/>
            <person name="Chiovitti A."/>
            <person name="Davis A.K."/>
            <person name="Demarest M.S."/>
            <person name="Detter J.C."/>
            <person name="Glavina T."/>
            <person name="Goodstein D."/>
            <person name="Hadi M.Z."/>
            <person name="Hellsten U."/>
            <person name="Hildebrand M."/>
            <person name="Jenkins B.D."/>
            <person name="Jurka J."/>
            <person name="Kapitonov V.V."/>
            <person name="Kroger N."/>
            <person name="Lau W.W."/>
            <person name="Lane T.W."/>
            <person name="Larimer F.W."/>
            <person name="Lippmeier J.C."/>
            <person name="Lucas S."/>
            <person name="Medina M."/>
            <person name="Montsant A."/>
            <person name="Obornik M."/>
            <person name="Parker M.S."/>
            <person name="Palenik B."/>
            <person name="Pazour G.J."/>
            <person name="Richardson P.M."/>
            <person name="Rynearson T.A."/>
            <person name="Saito M.A."/>
            <person name="Schwartz D.C."/>
            <person name="Thamatrakoln K."/>
            <person name="Valentin K."/>
            <person name="Vardi A."/>
            <person name="Wilkerson F.P."/>
            <person name="Rokhsar D.S."/>
        </authorList>
    </citation>
    <scope>NUCLEOTIDE SEQUENCE [LARGE SCALE GENOMIC DNA]</scope>
    <source>
        <strain evidence="8 9">CCMP1335</strain>
    </source>
</reference>
<dbReference type="SUPFAM" id="SSF55347">
    <property type="entry name" value="Glyceraldehyde-3-phosphate dehydrogenase-like, C-terminal domain"/>
    <property type="match status" value="1"/>
</dbReference>
<reference evidence="8 9" key="2">
    <citation type="journal article" date="2008" name="Nature">
        <title>The Phaeodactylum genome reveals the evolutionary history of diatom genomes.</title>
        <authorList>
            <person name="Bowler C."/>
            <person name="Allen A.E."/>
            <person name="Badger J.H."/>
            <person name="Grimwood J."/>
            <person name="Jabbari K."/>
            <person name="Kuo A."/>
            <person name="Maheswari U."/>
            <person name="Martens C."/>
            <person name="Maumus F."/>
            <person name="Otillar R.P."/>
            <person name="Rayko E."/>
            <person name="Salamov A."/>
            <person name="Vandepoele K."/>
            <person name="Beszteri B."/>
            <person name="Gruber A."/>
            <person name="Heijde M."/>
            <person name="Katinka M."/>
            <person name="Mock T."/>
            <person name="Valentin K."/>
            <person name="Verret F."/>
            <person name="Berges J.A."/>
            <person name="Brownlee C."/>
            <person name="Cadoret J.P."/>
            <person name="Chiovitti A."/>
            <person name="Choi C.J."/>
            <person name="Coesel S."/>
            <person name="De Martino A."/>
            <person name="Detter J.C."/>
            <person name="Durkin C."/>
            <person name="Falciatore A."/>
            <person name="Fournet J."/>
            <person name="Haruta M."/>
            <person name="Huysman M.J."/>
            <person name="Jenkins B.D."/>
            <person name="Jiroutova K."/>
            <person name="Jorgensen R.E."/>
            <person name="Joubert Y."/>
            <person name="Kaplan A."/>
            <person name="Kroger N."/>
            <person name="Kroth P.G."/>
            <person name="La Roche J."/>
            <person name="Lindquist E."/>
            <person name="Lommer M."/>
            <person name="Martin-Jezequel V."/>
            <person name="Lopez P.J."/>
            <person name="Lucas S."/>
            <person name="Mangogna M."/>
            <person name="McGinnis K."/>
            <person name="Medlin L.K."/>
            <person name="Montsant A."/>
            <person name="Oudot-Le Secq M.P."/>
            <person name="Napoli C."/>
            <person name="Obornik M."/>
            <person name="Parker M.S."/>
            <person name="Petit J.L."/>
            <person name="Porcel B.M."/>
            <person name="Poulsen N."/>
            <person name="Robison M."/>
            <person name="Rychlewski L."/>
            <person name="Rynearson T.A."/>
            <person name="Schmutz J."/>
            <person name="Shapiro H."/>
            <person name="Siaut M."/>
            <person name="Stanley M."/>
            <person name="Sussman M.R."/>
            <person name="Taylor A.R."/>
            <person name="Vardi A."/>
            <person name="von Dassow P."/>
            <person name="Vyverman W."/>
            <person name="Willis A."/>
            <person name="Wyrwicz L.S."/>
            <person name="Rokhsar D.S."/>
            <person name="Weissenbach J."/>
            <person name="Armbrust E.V."/>
            <person name="Green B.R."/>
            <person name="Van de Peer Y."/>
            <person name="Grigoriev I.V."/>
        </authorList>
    </citation>
    <scope>NUCLEOTIDE SEQUENCE [LARGE SCALE GENOMIC DNA]</scope>
    <source>
        <strain evidence="8 9">CCMP1335</strain>
    </source>
</reference>
<evidence type="ECO:0000259" key="6">
    <source>
        <dbReference type="Pfam" id="PF01408"/>
    </source>
</evidence>
<evidence type="ECO:0000256" key="2">
    <source>
        <dbReference type="ARBA" id="ARBA00023002"/>
    </source>
</evidence>